<evidence type="ECO:0000313" key="4">
    <source>
        <dbReference type="Proteomes" id="UP000830671"/>
    </source>
</evidence>
<keyword evidence="1" id="KW-0472">Membrane</keyword>
<protein>
    <submittedName>
        <fullName evidence="3">Uncharacterized protein</fullName>
    </submittedName>
</protein>
<feature type="chain" id="PRO_5040414214" evidence="2">
    <location>
        <begin position="45"/>
        <end position="376"/>
    </location>
</feature>
<feature type="transmembrane region" description="Helical" evidence="1">
    <location>
        <begin position="197"/>
        <end position="217"/>
    </location>
</feature>
<evidence type="ECO:0000256" key="2">
    <source>
        <dbReference type="SAM" id="SignalP"/>
    </source>
</evidence>
<dbReference type="KEGG" id="clup:CLUP02_17414"/>
<evidence type="ECO:0000313" key="3">
    <source>
        <dbReference type="EMBL" id="UQC75905.1"/>
    </source>
</evidence>
<keyword evidence="1" id="KW-1133">Transmembrane helix</keyword>
<keyword evidence="1" id="KW-0812">Transmembrane</keyword>
<dbReference type="Proteomes" id="UP000830671">
    <property type="component" value="Chromosome 10"/>
</dbReference>
<dbReference type="RefSeq" id="XP_049137548.1">
    <property type="nucleotide sequence ID" value="XM_049296324.1"/>
</dbReference>
<dbReference type="GeneID" id="73351334"/>
<dbReference type="AlphaFoldDB" id="A0A9Q8WAX6"/>
<dbReference type="EMBL" id="CP019472">
    <property type="protein sequence ID" value="UQC75905.1"/>
    <property type="molecule type" value="Genomic_DNA"/>
</dbReference>
<accession>A0A9Q8WAX6</accession>
<name>A0A9Q8WAX6_9PEZI</name>
<keyword evidence="4" id="KW-1185">Reference proteome</keyword>
<organism evidence="3 4">
    <name type="scientific">Colletotrichum lupini</name>
    <dbReference type="NCBI Taxonomy" id="145971"/>
    <lineage>
        <taxon>Eukaryota</taxon>
        <taxon>Fungi</taxon>
        <taxon>Dikarya</taxon>
        <taxon>Ascomycota</taxon>
        <taxon>Pezizomycotina</taxon>
        <taxon>Sordariomycetes</taxon>
        <taxon>Hypocreomycetidae</taxon>
        <taxon>Glomerellales</taxon>
        <taxon>Glomerellaceae</taxon>
        <taxon>Colletotrichum</taxon>
        <taxon>Colletotrichum acutatum species complex</taxon>
    </lineage>
</organism>
<gene>
    <name evidence="3" type="ORF">CLUP02_17414</name>
</gene>
<sequence>MQGRCRTAKGPRGFRTRCRWMPAIRATGVLIVILAVATPGPTGGDVTTGSPAFSHLWTTTGAITTSCGHHPCSWRGLQGGGRRRGRDCAGAALSDAEDKKPTRPTDLGMVCFTDYLTEYLFGPTAGRDGGSHVLRRRAKAASGKGRSLPHRYPDHHHCSGHFEAPSHMPCATHGGIFCSRNEEPEKPSLHHDGWQDGSLFCLWSLLNMLFALLLLVARWVTRPFCDLHYVCTLYFGSICVVCPGGEMEEPLVPHKFSPSWQVAASRSVSLWRYSSARKYVYCSSAARNKGQCLYPLLLLSWSWIQKKLLMLLRLHGIHDHARLKKLIPRVSLSKDPRLPGFSGDFHMLEEGSAGAPRKRAFLKARGRERVRESKRE</sequence>
<feature type="signal peptide" evidence="2">
    <location>
        <begin position="1"/>
        <end position="44"/>
    </location>
</feature>
<proteinExistence type="predicted"/>
<reference evidence="3" key="1">
    <citation type="journal article" date="2021" name="Mol. Plant Microbe Interact.">
        <title>Complete Genome Sequence of the Plant-Pathogenic Fungus Colletotrichum lupini.</title>
        <authorList>
            <person name="Baroncelli R."/>
            <person name="Pensec F."/>
            <person name="Da Lio D."/>
            <person name="Boufleur T."/>
            <person name="Vicente I."/>
            <person name="Sarrocco S."/>
            <person name="Picot A."/>
            <person name="Baraldi E."/>
            <person name="Sukno S."/>
            <person name="Thon M."/>
            <person name="Le Floch G."/>
        </authorList>
    </citation>
    <scope>NUCLEOTIDE SEQUENCE</scope>
    <source>
        <strain evidence="3">IMI 504893</strain>
    </source>
</reference>
<evidence type="ECO:0000256" key="1">
    <source>
        <dbReference type="SAM" id="Phobius"/>
    </source>
</evidence>
<keyword evidence="2" id="KW-0732">Signal</keyword>